<feature type="domain" description="CRAL-TRIO" evidence="1">
    <location>
        <begin position="381"/>
        <end position="544"/>
    </location>
</feature>
<dbReference type="AlphaFoldDB" id="A0A5N4A1T7"/>
<dbReference type="GO" id="GO:1902936">
    <property type="term" value="F:phosphatidylinositol bisphosphate binding"/>
    <property type="evidence" value="ECO:0007669"/>
    <property type="project" value="TreeGrafter"/>
</dbReference>
<accession>A0A5N4A1T7</accession>
<reference evidence="2 3" key="1">
    <citation type="journal article" date="2018" name="Elife">
        <title>Firefly genomes illuminate parallel origins of bioluminescence in beetles.</title>
        <authorList>
            <person name="Fallon T.R."/>
            <person name="Lower S.E."/>
            <person name="Chang C.H."/>
            <person name="Bessho-Uehara M."/>
            <person name="Martin G.J."/>
            <person name="Bewick A.J."/>
            <person name="Behringer M."/>
            <person name="Debat H.J."/>
            <person name="Wong I."/>
            <person name="Day J.C."/>
            <person name="Suvorov A."/>
            <person name="Silva C.J."/>
            <person name="Stanger-Hall K.F."/>
            <person name="Hall D.W."/>
            <person name="Schmitz R.J."/>
            <person name="Nelson D.R."/>
            <person name="Lewis S.M."/>
            <person name="Shigenobu S."/>
            <person name="Bybee S.M."/>
            <person name="Larracuente A.M."/>
            <person name="Oba Y."/>
            <person name="Weng J.K."/>
        </authorList>
    </citation>
    <scope>NUCLEOTIDE SEQUENCE [LARGE SCALE GENOMIC DNA]</scope>
    <source>
        <strain evidence="2">1611_PpyrPB1</strain>
        <tissue evidence="2">Whole body</tissue>
    </source>
</reference>
<dbReference type="Proteomes" id="UP000327044">
    <property type="component" value="Unassembled WGS sequence"/>
</dbReference>
<dbReference type="PRINTS" id="PR00180">
    <property type="entry name" value="CRETINALDHBP"/>
</dbReference>
<dbReference type="InterPro" id="IPR036273">
    <property type="entry name" value="CRAL/TRIO_N_dom_sf"/>
</dbReference>
<dbReference type="SMART" id="SM00516">
    <property type="entry name" value="SEC14"/>
    <property type="match status" value="2"/>
</dbReference>
<evidence type="ECO:0000313" key="2">
    <source>
        <dbReference type="EMBL" id="KAB0791293.1"/>
    </source>
</evidence>
<name>A0A5N4A1T7_PHOPY</name>
<dbReference type="PROSITE" id="PS50191">
    <property type="entry name" value="CRAL_TRIO"/>
    <property type="match status" value="2"/>
</dbReference>
<dbReference type="PANTHER" id="PTHR10174:SF213">
    <property type="entry name" value="CRAL-TRIO DOMAIN-CONTAINING PROTEIN"/>
    <property type="match status" value="1"/>
</dbReference>
<protein>
    <recommendedName>
        <fullName evidence="1">CRAL-TRIO domain-containing protein</fullName>
    </recommendedName>
</protein>
<organism evidence="2 3">
    <name type="scientific">Photinus pyralis</name>
    <name type="common">Common eastern firefly</name>
    <name type="synonym">Lampyris pyralis</name>
    <dbReference type="NCBI Taxonomy" id="7054"/>
    <lineage>
        <taxon>Eukaryota</taxon>
        <taxon>Metazoa</taxon>
        <taxon>Ecdysozoa</taxon>
        <taxon>Arthropoda</taxon>
        <taxon>Hexapoda</taxon>
        <taxon>Insecta</taxon>
        <taxon>Pterygota</taxon>
        <taxon>Neoptera</taxon>
        <taxon>Endopterygota</taxon>
        <taxon>Coleoptera</taxon>
        <taxon>Polyphaga</taxon>
        <taxon>Elateriformia</taxon>
        <taxon>Elateroidea</taxon>
        <taxon>Lampyridae</taxon>
        <taxon>Lampyrinae</taxon>
        <taxon>Photinus</taxon>
    </lineage>
</organism>
<dbReference type="InterPro" id="IPR001251">
    <property type="entry name" value="CRAL-TRIO_dom"/>
</dbReference>
<dbReference type="CDD" id="cd00170">
    <property type="entry name" value="SEC14"/>
    <property type="match status" value="2"/>
</dbReference>
<dbReference type="PANTHER" id="PTHR10174">
    <property type="entry name" value="ALPHA-TOCOPHEROL TRANSFER PROTEIN-RELATED"/>
    <property type="match status" value="1"/>
</dbReference>
<dbReference type="Gene3D" id="3.40.525.10">
    <property type="entry name" value="CRAL-TRIO lipid binding domain"/>
    <property type="match status" value="2"/>
</dbReference>
<sequence>MPLNYADVPLQYAKRKDLHKEDVEYLKSWMGKQPHLPQISDLEVILLLSSCDCKVEMAKTTIENHFTLRGMIPEIFGPRDPETWRLALDVATVLPLPKLTPEGYQIFYWKINNPDPSKYVFTDAIKYLETIFKMTILQKGALDGMIGVVDMEGYSLAHIAKVNLLLLKRLIVFVQEALPMKLSAVHFINAGRRLDKIFTLMKPVMKKEIIEMIHIHSDYQKTLYKSLPLDCMPKDYGGSLGSVQEMRGPDRHAKFKLTYFDFLDETVEMVLNNMDFIADDEKKKNDQVDIDFHRIHSVERMPLNYASVDLEYEKNKELRRDDVRHLQDWLEKLPHMPEISELELIFFLKSCEFRVEMTKTTIDNCYTMKGLSPEIFARRDLKTLQATLDNVILLPLPKLTSEGYQVFYTKLNSEDPSLYVFADMVKCNDVVMRVTLLQKGTVAGLVYIFDMEGFTLSHIARMHITELRKVLFYLQDGLPMQLVQFHFINADSRLDKLMMIIKPFLKKKLFERMHFHTDPAKTLYEYVPQECMPKEFGGLDRSIRELQDEVRARLNDTSDFIEEDEKRVIDESKRLQKSSRFDHVFGMEGTFKKLELD</sequence>
<dbReference type="InterPro" id="IPR036865">
    <property type="entry name" value="CRAL-TRIO_dom_sf"/>
</dbReference>
<keyword evidence="3" id="KW-1185">Reference proteome</keyword>
<gene>
    <name evidence="2" type="ORF">PPYR_03093</name>
</gene>
<evidence type="ECO:0000259" key="1">
    <source>
        <dbReference type="PROSITE" id="PS50191"/>
    </source>
</evidence>
<dbReference type="SUPFAM" id="SSF52087">
    <property type="entry name" value="CRAL/TRIO domain"/>
    <property type="match status" value="2"/>
</dbReference>
<dbReference type="InParanoid" id="A0A5N4A1T7"/>
<dbReference type="SUPFAM" id="SSF46938">
    <property type="entry name" value="CRAL/TRIO N-terminal domain"/>
    <property type="match status" value="2"/>
</dbReference>
<dbReference type="GO" id="GO:0016020">
    <property type="term" value="C:membrane"/>
    <property type="evidence" value="ECO:0007669"/>
    <property type="project" value="TreeGrafter"/>
</dbReference>
<comment type="caution">
    <text evidence="2">The sequence shown here is derived from an EMBL/GenBank/DDBJ whole genome shotgun (WGS) entry which is preliminary data.</text>
</comment>
<proteinExistence type="predicted"/>
<dbReference type="Pfam" id="PF00650">
    <property type="entry name" value="CRAL_TRIO"/>
    <property type="match status" value="2"/>
</dbReference>
<dbReference type="EMBL" id="VVIM01000011">
    <property type="protein sequence ID" value="KAB0791293.1"/>
    <property type="molecule type" value="Genomic_DNA"/>
</dbReference>
<feature type="domain" description="CRAL-TRIO" evidence="1">
    <location>
        <begin position="81"/>
        <end position="244"/>
    </location>
</feature>
<evidence type="ECO:0000313" key="3">
    <source>
        <dbReference type="Proteomes" id="UP000327044"/>
    </source>
</evidence>